<evidence type="ECO:0000259" key="5">
    <source>
        <dbReference type="Pfam" id="PF08281"/>
    </source>
</evidence>
<sequence length="206" mass="23764">MSESGFRRPPKRWGGFLALTEIDRGLLDRCLAQRQGAWRDFVDRFLGLFLHVVNHSAHLRSVPLRPDQAEDICAEIMLEIIKDDFAVLRRFERKSSLATYLVVIARRVVVRELENQRKSEALGHVRAASVKHVAHVETFEKRIEDKDEVARLLEGLTMEEAEIVRRYHIRGQSYRDISRELGIAENSVGPILSRARTRLRERAVGT</sequence>
<dbReference type="GO" id="GO:0016987">
    <property type="term" value="F:sigma factor activity"/>
    <property type="evidence" value="ECO:0007669"/>
    <property type="project" value="UniProtKB-KW"/>
</dbReference>
<evidence type="ECO:0000256" key="2">
    <source>
        <dbReference type="ARBA" id="ARBA00023015"/>
    </source>
</evidence>
<dbReference type="InterPro" id="IPR013249">
    <property type="entry name" value="RNA_pol_sigma70_r4_t2"/>
</dbReference>
<evidence type="ECO:0000256" key="4">
    <source>
        <dbReference type="ARBA" id="ARBA00023163"/>
    </source>
</evidence>
<reference evidence="6 7" key="1">
    <citation type="submission" date="2019-02" db="EMBL/GenBank/DDBJ databases">
        <title>Deep-cultivation of Planctomycetes and their phenomic and genomic characterization uncovers novel biology.</title>
        <authorList>
            <person name="Wiegand S."/>
            <person name="Jogler M."/>
            <person name="Boedeker C."/>
            <person name="Pinto D."/>
            <person name="Vollmers J."/>
            <person name="Rivas-Marin E."/>
            <person name="Kohn T."/>
            <person name="Peeters S.H."/>
            <person name="Heuer A."/>
            <person name="Rast P."/>
            <person name="Oberbeckmann S."/>
            <person name="Bunk B."/>
            <person name="Jeske O."/>
            <person name="Meyerdierks A."/>
            <person name="Storesund J.E."/>
            <person name="Kallscheuer N."/>
            <person name="Luecker S."/>
            <person name="Lage O.M."/>
            <person name="Pohl T."/>
            <person name="Merkel B.J."/>
            <person name="Hornburger P."/>
            <person name="Mueller R.-W."/>
            <person name="Bruemmer F."/>
            <person name="Labrenz M."/>
            <person name="Spormann A.M."/>
            <person name="Op den Camp H."/>
            <person name="Overmann J."/>
            <person name="Amann R."/>
            <person name="Jetten M.S.M."/>
            <person name="Mascher T."/>
            <person name="Medema M.H."/>
            <person name="Devos D.P."/>
            <person name="Kaster A.-K."/>
            <person name="Ovreas L."/>
            <person name="Rohde M."/>
            <person name="Galperin M.Y."/>
            <person name="Jogler C."/>
        </authorList>
    </citation>
    <scope>NUCLEOTIDE SEQUENCE [LARGE SCALE GENOMIC DNA]</scope>
    <source>
        <strain evidence="6 7">V22</strain>
    </source>
</reference>
<dbReference type="InterPro" id="IPR039425">
    <property type="entry name" value="RNA_pol_sigma-70-like"/>
</dbReference>
<dbReference type="GO" id="GO:0003677">
    <property type="term" value="F:DNA binding"/>
    <property type="evidence" value="ECO:0007669"/>
    <property type="project" value="InterPro"/>
</dbReference>
<dbReference type="SUPFAM" id="SSF88659">
    <property type="entry name" value="Sigma3 and sigma4 domains of RNA polymerase sigma factors"/>
    <property type="match status" value="1"/>
</dbReference>
<proteinExistence type="inferred from homology"/>
<dbReference type="EMBL" id="CP036316">
    <property type="protein sequence ID" value="QDT65516.1"/>
    <property type="molecule type" value="Genomic_DNA"/>
</dbReference>
<dbReference type="InterPro" id="IPR036388">
    <property type="entry name" value="WH-like_DNA-bd_sf"/>
</dbReference>
<dbReference type="InterPro" id="IPR013325">
    <property type="entry name" value="RNA_pol_sigma_r2"/>
</dbReference>
<dbReference type="Gene3D" id="1.10.10.10">
    <property type="entry name" value="Winged helix-like DNA-binding domain superfamily/Winged helix DNA-binding domain"/>
    <property type="match status" value="1"/>
</dbReference>
<gene>
    <name evidence="6" type="ORF">V22_27710</name>
</gene>
<dbReference type="Pfam" id="PF08281">
    <property type="entry name" value="Sigma70_r4_2"/>
    <property type="match status" value="1"/>
</dbReference>
<organism evidence="6 7">
    <name type="scientific">Calycomorphotria hydatis</name>
    <dbReference type="NCBI Taxonomy" id="2528027"/>
    <lineage>
        <taxon>Bacteria</taxon>
        <taxon>Pseudomonadati</taxon>
        <taxon>Planctomycetota</taxon>
        <taxon>Planctomycetia</taxon>
        <taxon>Planctomycetales</taxon>
        <taxon>Planctomycetaceae</taxon>
        <taxon>Calycomorphotria</taxon>
    </lineage>
</organism>
<dbReference type="CDD" id="cd06171">
    <property type="entry name" value="Sigma70_r4"/>
    <property type="match status" value="1"/>
</dbReference>
<keyword evidence="4" id="KW-0804">Transcription</keyword>
<dbReference type="Gene3D" id="1.10.1740.10">
    <property type="match status" value="1"/>
</dbReference>
<dbReference type="NCBIfam" id="TIGR02937">
    <property type="entry name" value="sigma70-ECF"/>
    <property type="match status" value="1"/>
</dbReference>
<name>A0A517TAW5_9PLAN</name>
<evidence type="ECO:0000256" key="3">
    <source>
        <dbReference type="ARBA" id="ARBA00023082"/>
    </source>
</evidence>
<dbReference type="PANTHER" id="PTHR43133">
    <property type="entry name" value="RNA POLYMERASE ECF-TYPE SIGMA FACTO"/>
    <property type="match status" value="1"/>
</dbReference>
<evidence type="ECO:0000313" key="7">
    <source>
        <dbReference type="Proteomes" id="UP000319976"/>
    </source>
</evidence>
<dbReference type="GO" id="GO:0006352">
    <property type="term" value="P:DNA-templated transcription initiation"/>
    <property type="evidence" value="ECO:0007669"/>
    <property type="project" value="InterPro"/>
</dbReference>
<dbReference type="Proteomes" id="UP000319976">
    <property type="component" value="Chromosome"/>
</dbReference>
<dbReference type="KEGG" id="chya:V22_27710"/>
<dbReference type="InterPro" id="IPR014284">
    <property type="entry name" value="RNA_pol_sigma-70_dom"/>
</dbReference>
<keyword evidence="3" id="KW-0731">Sigma factor</keyword>
<feature type="domain" description="RNA polymerase sigma factor 70 region 4 type 2" evidence="5">
    <location>
        <begin position="147"/>
        <end position="199"/>
    </location>
</feature>
<keyword evidence="7" id="KW-1185">Reference proteome</keyword>
<keyword evidence="2" id="KW-0805">Transcription regulation</keyword>
<comment type="similarity">
    <text evidence="1">Belongs to the sigma-70 factor family. ECF subfamily.</text>
</comment>
<dbReference type="SUPFAM" id="SSF88946">
    <property type="entry name" value="Sigma2 domain of RNA polymerase sigma factors"/>
    <property type="match status" value="1"/>
</dbReference>
<dbReference type="InterPro" id="IPR013324">
    <property type="entry name" value="RNA_pol_sigma_r3/r4-like"/>
</dbReference>
<dbReference type="PANTHER" id="PTHR43133:SF51">
    <property type="entry name" value="RNA POLYMERASE SIGMA FACTOR"/>
    <property type="match status" value="1"/>
</dbReference>
<accession>A0A517TAW5</accession>
<evidence type="ECO:0000256" key="1">
    <source>
        <dbReference type="ARBA" id="ARBA00010641"/>
    </source>
</evidence>
<evidence type="ECO:0000313" key="6">
    <source>
        <dbReference type="EMBL" id="QDT65516.1"/>
    </source>
</evidence>
<protein>
    <submittedName>
        <fullName evidence="6">RNA polymerase sigma factor</fullName>
    </submittedName>
</protein>
<dbReference type="AlphaFoldDB" id="A0A517TAW5"/>